<evidence type="ECO:0000256" key="7">
    <source>
        <dbReference type="ARBA" id="ARBA00024033"/>
    </source>
</evidence>
<reference evidence="9 10" key="1">
    <citation type="submission" date="2019-07" db="EMBL/GenBank/DDBJ databases">
        <title>Draft genome of Corynebacterium godavarianum and other related strains.</title>
        <authorList>
            <person name="Bernier A.-M."/>
            <person name="Bernard K."/>
        </authorList>
    </citation>
    <scope>NUCLEOTIDE SEQUENCE [LARGE SCALE GENOMIC DNA]</scope>
    <source>
        <strain evidence="9 10">LMG 29598</strain>
    </source>
</reference>
<keyword evidence="2" id="KW-1003">Cell membrane</keyword>
<feature type="transmembrane region" description="Helical" evidence="8">
    <location>
        <begin position="260"/>
        <end position="287"/>
    </location>
</feature>
<dbReference type="RefSeq" id="WP_154879951.1">
    <property type="nucleotide sequence ID" value="NZ_JAADJX010000001.1"/>
</dbReference>
<protein>
    <submittedName>
        <fullName evidence="9">DUF2029 domain-containing protein</fullName>
    </submittedName>
</protein>
<dbReference type="InterPro" id="IPR018584">
    <property type="entry name" value="GT87"/>
</dbReference>
<feature type="transmembrane region" description="Helical" evidence="8">
    <location>
        <begin position="341"/>
        <end position="359"/>
    </location>
</feature>
<evidence type="ECO:0000313" key="9">
    <source>
        <dbReference type="EMBL" id="TSJ73075.1"/>
    </source>
</evidence>
<sequence>MTPSADHSARTAAGEARTALLPRRVPAWLLWSAAIIGLLRAAIILPLLREGLDFVPIWDAVQRYTHGVPVYNEDYSTSDPHYLYGPGANVVLAPLAVFGAFDVARWAMVGASVASISIALWWTAKMVAPDLARPLTLAAIGIAFNVPEPVESTIYLTNINGFLLLVMVAFVHACLRDYPGSRIVATLLLAYAVTIKPQFIVLIAVPFLLGQWWVLVGAVAVYAALFGIGWATTAEPGWYTERLVPYLAETRQYDNGAIGALGLSGAGTVAVSIVVLIGVFGAVAVLFPQRRELGVVWAFCTIGVLFCGVFLVGGLLQGYYAVWLIPLAMTAVDLRSPVRSWAAGVALVCTMGVIALPGVPSLLSTLGWSALPFAIAVAAGLRLRPTTGLLPA</sequence>
<comment type="similarity">
    <text evidence="7">Belongs to the glycosyltransferase 87 family.</text>
</comment>
<accession>A0ABY3E0G3</accession>
<name>A0ABY3E0G3_9CORY</name>
<evidence type="ECO:0000256" key="3">
    <source>
        <dbReference type="ARBA" id="ARBA00022679"/>
    </source>
</evidence>
<evidence type="ECO:0000256" key="6">
    <source>
        <dbReference type="ARBA" id="ARBA00023136"/>
    </source>
</evidence>
<evidence type="ECO:0000256" key="4">
    <source>
        <dbReference type="ARBA" id="ARBA00022692"/>
    </source>
</evidence>
<feature type="transmembrane region" description="Helical" evidence="8">
    <location>
        <begin position="215"/>
        <end position="239"/>
    </location>
</feature>
<evidence type="ECO:0000313" key="10">
    <source>
        <dbReference type="Proteomes" id="UP000320747"/>
    </source>
</evidence>
<dbReference type="EMBL" id="VMHH01000007">
    <property type="protein sequence ID" value="TSJ73075.1"/>
    <property type="molecule type" value="Genomic_DNA"/>
</dbReference>
<feature type="transmembrane region" description="Helical" evidence="8">
    <location>
        <begin position="187"/>
        <end position="209"/>
    </location>
</feature>
<gene>
    <name evidence="9" type="ORF">FPH17_08890</name>
</gene>
<keyword evidence="3" id="KW-0808">Transferase</keyword>
<feature type="transmembrane region" description="Helical" evidence="8">
    <location>
        <begin position="27"/>
        <end position="48"/>
    </location>
</feature>
<evidence type="ECO:0000256" key="1">
    <source>
        <dbReference type="ARBA" id="ARBA00004651"/>
    </source>
</evidence>
<comment type="caution">
    <text evidence="9">The sequence shown here is derived from an EMBL/GenBank/DDBJ whole genome shotgun (WGS) entry which is preliminary data.</text>
</comment>
<dbReference type="Pfam" id="PF09594">
    <property type="entry name" value="GT87"/>
    <property type="match status" value="1"/>
</dbReference>
<proteinExistence type="inferred from homology"/>
<keyword evidence="6 8" id="KW-0472">Membrane</keyword>
<feature type="transmembrane region" description="Helical" evidence="8">
    <location>
        <begin position="293"/>
        <end position="320"/>
    </location>
</feature>
<feature type="transmembrane region" description="Helical" evidence="8">
    <location>
        <begin position="154"/>
        <end position="175"/>
    </location>
</feature>
<comment type="subcellular location">
    <subcellularLocation>
        <location evidence="1">Cell membrane</location>
        <topology evidence="1">Multi-pass membrane protein</topology>
    </subcellularLocation>
</comment>
<keyword evidence="5 8" id="KW-1133">Transmembrane helix</keyword>
<feature type="transmembrane region" description="Helical" evidence="8">
    <location>
        <begin position="82"/>
        <end position="101"/>
    </location>
</feature>
<dbReference type="Proteomes" id="UP000320747">
    <property type="component" value="Unassembled WGS sequence"/>
</dbReference>
<keyword evidence="10" id="KW-1185">Reference proteome</keyword>
<organism evidence="9 10">
    <name type="scientific">Corynebacterium godavarianum</name>
    <dbReference type="NCBI Taxonomy" id="2054421"/>
    <lineage>
        <taxon>Bacteria</taxon>
        <taxon>Bacillati</taxon>
        <taxon>Actinomycetota</taxon>
        <taxon>Actinomycetes</taxon>
        <taxon>Mycobacteriales</taxon>
        <taxon>Corynebacteriaceae</taxon>
        <taxon>Corynebacterium</taxon>
    </lineage>
</organism>
<keyword evidence="4 8" id="KW-0812">Transmembrane</keyword>
<evidence type="ECO:0000256" key="2">
    <source>
        <dbReference type="ARBA" id="ARBA00022475"/>
    </source>
</evidence>
<evidence type="ECO:0000256" key="5">
    <source>
        <dbReference type="ARBA" id="ARBA00022989"/>
    </source>
</evidence>
<evidence type="ECO:0000256" key="8">
    <source>
        <dbReference type="SAM" id="Phobius"/>
    </source>
</evidence>